<evidence type="ECO:0000256" key="3">
    <source>
        <dbReference type="ARBA" id="ARBA00023163"/>
    </source>
</evidence>
<reference evidence="5 6" key="1">
    <citation type="submission" date="2024-07" db="EMBL/GenBank/DDBJ databases">
        <authorList>
            <person name="Thanompreechachai J."/>
            <person name="Duangmal K."/>
        </authorList>
    </citation>
    <scope>NUCLEOTIDE SEQUENCE [LARGE SCALE GENOMIC DNA]</scope>
    <source>
        <strain evidence="5 6">LSe6-4</strain>
    </source>
</reference>
<dbReference type="InterPro" id="IPR000843">
    <property type="entry name" value="HTH_LacI"/>
</dbReference>
<keyword evidence="3" id="KW-0804">Transcription</keyword>
<name>A0ABV4H1F9_9ACTN</name>
<dbReference type="PANTHER" id="PTHR30146:SF109">
    <property type="entry name" value="HTH-TYPE TRANSCRIPTIONAL REGULATOR GALS"/>
    <property type="match status" value="1"/>
</dbReference>
<dbReference type="Proteomes" id="UP001565927">
    <property type="component" value="Unassembled WGS sequence"/>
</dbReference>
<feature type="domain" description="HTH lacI-type" evidence="4">
    <location>
        <begin position="28"/>
        <end position="77"/>
    </location>
</feature>
<dbReference type="SUPFAM" id="SSF53822">
    <property type="entry name" value="Periplasmic binding protein-like I"/>
    <property type="match status" value="1"/>
</dbReference>
<gene>
    <name evidence="5" type="ORF">AB2L27_11615</name>
</gene>
<keyword evidence="1" id="KW-0805">Transcription regulation</keyword>
<evidence type="ECO:0000259" key="4">
    <source>
        <dbReference type="PROSITE" id="PS50932"/>
    </source>
</evidence>
<dbReference type="InterPro" id="IPR010982">
    <property type="entry name" value="Lambda_DNA-bd_dom_sf"/>
</dbReference>
<proteinExistence type="predicted"/>
<sequence length="353" mass="37464">MTSNAMLVPVTTVPPTLPPSGRPAGSTVARLAGVSQKTVSRVFNDEPYVSAEVRERVLRAAEQLGYRPNSAARALTSGRTRRLGVVWLGSALYGPAQMLVGLERAARDLGYSVSLAATTQGETGSVDAAIGSLLSQGVDGILLSEPVDDQPQLRLTSQVPVVSLGRLTTASGTDVEIATQDWAAAAALATRHLLDLGHRTVHHVRGPQTWWAARDRERGWRQALHETGREVPPPLQGDWTAASGYAAGRAVLGRPEVTAVFAANDEMALGVVRAQLEAGRDVPGDLSVVGFDDVPSAAFFTPPLTTIRQDFDTDVHTAVERLVARIEDRAVAADATGWHPELVVRSSTAAPRT</sequence>
<dbReference type="EMBL" id="JBGFTU010000011">
    <property type="protein sequence ID" value="MEZ0165407.1"/>
    <property type="molecule type" value="Genomic_DNA"/>
</dbReference>
<dbReference type="CDD" id="cd01574">
    <property type="entry name" value="PBP1_LacI"/>
    <property type="match status" value="1"/>
</dbReference>
<evidence type="ECO:0000256" key="2">
    <source>
        <dbReference type="ARBA" id="ARBA00023125"/>
    </source>
</evidence>
<dbReference type="InterPro" id="IPR046335">
    <property type="entry name" value="LacI/GalR-like_sensor"/>
</dbReference>
<accession>A0ABV4H1F9</accession>
<dbReference type="Pfam" id="PF13377">
    <property type="entry name" value="Peripla_BP_3"/>
    <property type="match status" value="1"/>
</dbReference>
<dbReference type="InterPro" id="IPR028082">
    <property type="entry name" value="Peripla_BP_I"/>
</dbReference>
<evidence type="ECO:0000256" key="1">
    <source>
        <dbReference type="ARBA" id="ARBA00023015"/>
    </source>
</evidence>
<comment type="caution">
    <text evidence="5">The sequence shown here is derived from an EMBL/GenBank/DDBJ whole genome shotgun (WGS) entry which is preliminary data.</text>
</comment>
<dbReference type="SUPFAM" id="SSF47413">
    <property type="entry name" value="lambda repressor-like DNA-binding domains"/>
    <property type="match status" value="1"/>
</dbReference>
<evidence type="ECO:0000313" key="6">
    <source>
        <dbReference type="Proteomes" id="UP001565927"/>
    </source>
</evidence>
<dbReference type="Pfam" id="PF00356">
    <property type="entry name" value="LacI"/>
    <property type="match status" value="1"/>
</dbReference>
<dbReference type="Gene3D" id="1.10.260.40">
    <property type="entry name" value="lambda repressor-like DNA-binding domains"/>
    <property type="match status" value="1"/>
</dbReference>
<keyword evidence="2 5" id="KW-0238">DNA-binding</keyword>
<dbReference type="PROSITE" id="PS50932">
    <property type="entry name" value="HTH_LACI_2"/>
    <property type="match status" value="1"/>
</dbReference>
<evidence type="ECO:0000313" key="5">
    <source>
        <dbReference type="EMBL" id="MEZ0165407.1"/>
    </source>
</evidence>
<keyword evidence="6" id="KW-1185">Reference proteome</keyword>
<dbReference type="PANTHER" id="PTHR30146">
    <property type="entry name" value="LACI-RELATED TRANSCRIPTIONAL REPRESSOR"/>
    <property type="match status" value="1"/>
</dbReference>
<dbReference type="CDD" id="cd01392">
    <property type="entry name" value="HTH_LacI"/>
    <property type="match status" value="1"/>
</dbReference>
<organism evidence="5 6">
    <name type="scientific">Kineococcus halophytocola</name>
    <dbReference type="NCBI Taxonomy" id="3234027"/>
    <lineage>
        <taxon>Bacteria</taxon>
        <taxon>Bacillati</taxon>
        <taxon>Actinomycetota</taxon>
        <taxon>Actinomycetes</taxon>
        <taxon>Kineosporiales</taxon>
        <taxon>Kineosporiaceae</taxon>
        <taxon>Kineococcus</taxon>
    </lineage>
</organism>
<dbReference type="GO" id="GO:0003677">
    <property type="term" value="F:DNA binding"/>
    <property type="evidence" value="ECO:0007669"/>
    <property type="project" value="UniProtKB-KW"/>
</dbReference>
<dbReference type="RefSeq" id="WP_370441626.1">
    <property type="nucleotide sequence ID" value="NZ_JBGFTU010000011.1"/>
</dbReference>
<protein>
    <submittedName>
        <fullName evidence="5">LacI family DNA-binding transcriptional regulator</fullName>
    </submittedName>
</protein>
<dbReference type="Gene3D" id="3.40.50.2300">
    <property type="match status" value="2"/>
</dbReference>
<dbReference type="SMART" id="SM00354">
    <property type="entry name" value="HTH_LACI"/>
    <property type="match status" value="1"/>
</dbReference>